<keyword evidence="6 7" id="KW-0472">Membrane</keyword>
<feature type="transmembrane region" description="Helical" evidence="7">
    <location>
        <begin position="195"/>
        <end position="217"/>
    </location>
</feature>
<accession>A0A3D9JSK4</accession>
<comment type="subcellular location">
    <subcellularLocation>
        <location evidence="1 7">Cell membrane</location>
        <topology evidence="1 7">Multi-pass membrane protein</topology>
    </subcellularLocation>
</comment>
<feature type="transmembrane region" description="Helical" evidence="7">
    <location>
        <begin position="120"/>
        <end position="142"/>
    </location>
</feature>
<dbReference type="PROSITE" id="PS50928">
    <property type="entry name" value="ABC_TM1"/>
    <property type="match status" value="1"/>
</dbReference>
<dbReference type="Pfam" id="PF00528">
    <property type="entry name" value="BPD_transp_1"/>
    <property type="match status" value="1"/>
</dbReference>
<evidence type="ECO:0000256" key="5">
    <source>
        <dbReference type="ARBA" id="ARBA00022989"/>
    </source>
</evidence>
<keyword evidence="3" id="KW-1003">Cell membrane</keyword>
<keyword evidence="5 7" id="KW-1133">Transmembrane helix</keyword>
<evidence type="ECO:0000256" key="6">
    <source>
        <dbReference type="ARBA" id="ARBA00023136"/>
    </source>
</evidence>
<dbReference type="OrthoDB" id="2063054at2"/>
<protein>
    <submittedName>
        <fullName evidence="9">Multiple sugar transport system permease protein</fullName>
    </submittedName>
</protein>
<sequence length="290" mass="32941">MRGEERSILSSFDYTKKSVRIGYAIMLLALAVLAVMMLYPFGTTIFSSFKTRAEIFTFPPSFLPQQLEWSNYKEGLQFVNLTRGFANTLLLFAGNAIFSLIVIGLASFSLSQMKLPFRKGLILFFMSTLMIPSATYLIPNFLNLKSLGLIDSYWAFWLPAAANAFHIMLLKSFFDGIHKELFDAARIDGASEVRCFFQMAVPLSIPVFSTLLIFAFTSTWNDWYWPSLVLTTQAKYPIASMVYRNIIESSIIPWNIKFSVLTIIMIPPLLFFLIFQKNIMHGLNLSGIKG</sequence>
<keyword evidence="9" id="KW-0762">Sugar transport</keyword>
<dbReference type="Gene3D" id="1.10.3720.10">
    <property type="entry name" value="MetI-like"/>
    <property type="match status" value="1"/>
</dbReference>
<dbReference type="EMBL" id="QRDZ01000010">
    <property type="protein sequence ID" value="RED76910.1"/>
    <property type="molecule type" value="Genomic_DNA"/>
</dbReference>
<dbReference type="Proteomes" id="UP000256977">
    <property type="component" value="Unassembled WGS sequence"/>
</dbReference>
<proteinExistence type="inferred from homology"/>
<comment type="similarity">
    <text evidence="7">Belongs to the binding-protein-dependent transport system permease family.</text>
</comment>
<evidence type="ECO:0000259" key="8">
    <source>
        <dbReference type="PROSITE" id="PS50928"/>
    </source>
</evidence>
<reference evidence="9 10" key="1">
    <citation type="submission" date="2018-07" db="EMBL/GenBank/DDBJ databases">
        <title>Genomic Encyclopedia of Type Strains, Phase III (KMG-III): the genomes of soil and plant-associated and newly described type strains.</title>
        <authorList>
            <person name="Whitman W."/>
        </authorList>
    </citation>
    <scope>NUCLEOTIDE SEQUENCE [LARGE SCALE GENOMIC DNA]</scope>
    <source>
        <strain evidence="9 10">CECT 7287</strain>
    </source>
</reference>
<evidence type="ECO:0000256" key="3">
    <source>
        <dbReference type="ARBA" id="ARBA00022475"/>
    </source>
</evidence>
<dbReference type="RefSeq" id="WP_116061377.1">
    <property type="nucleotide sequence ID" value="NZ_QRDZ01000010.1"/>
</dbReference>
<gene>
    <name evidence="9" type="ORF">DFP98_110131</name>
</gene>
<feature type="transmembrane region" description="Helical" evidence="7">
    <location>
        <begin position="255"/>
        <end position="275"/>
    </location>
</feature>
<feature type="transmembrane region" description="Helical" evidence="7">
    <location>
        <begin position="154"/>
        <end position="174"/>
    </location>
</feature>
<comment type="caution">
    <text evidence="9">The sequence shown here is derived from an EMBL/GenBank/DDBJ whole genome shotgun (WGS) entry which is preliminary data.</text>
</comment>
<name>A0A3D9JSK4_9BACL</name>
<keyword evidence="2 7" id="KW-0813">Transport</keyword>
<dbReference type="GO" id="GO:0005886">
    <property type="term" value="C:plasma membrane"/>
    <property type="evidence" value="ECO:0007669"/>
    <property type="project" value="UniProtKB-SubCell"/>
</dbReference>
<evidence type="ECO:0000256" key="1">
    <source>
        <dbReference type="ARBA" id="ARBA00004651"/>
    </source>
</evidence>
<evidence type="ECO:0000256" key="4">
    <source>
        <dbReference type="ARBA" id="ARBA00022692"/>
    </source>
</evidence>
<keyword evidence="10" id="KW-1185">Reference proteome</keyword>
<dbReference type="AlphaFoldDB" id="A0A3D9JSK4"/>
<evidence type="ECO:0000256" key="7">
    <source>
        <dbReference type="RuleBase" id="RU363032"/>
    </source>
</evidence>
<organism evidence="9 10">
    <name type="scientific">Cohnella phaseoli</name>
    <dbReference type="NCBI Taxonomy" id="456490"/>
    <lineage>
        <taxon>Bacteria</taxon>
        <taxon>Bacillati</taxon>
        <taxon>Bacillota</taxon>
        <taxon>Bacilli</taxon>
        <taxon>Bacillales</taxon>
        <taxon>Paenibacillaceae</taxon>
        <taxon>Cohnella</taxon>
    </lineage>
</organism>
<feature type="domain" description="ABC transmembrane type-1" evidence="8">
    <location>
        <begin position="85"/>
        <end position="275"/>
    </location>
</feature>
<dbReference type="InterPro" id="IPR000515">
    <property type="entry name" value="MetI-like"/>
</dbReference>
<dbReference type="InterPro" id="IPR035906">
    <property type="entry name" value="MetI-like_sf"/>
</dbReference>
<evidence type="ECO:0000313" key="9">
    <source>
        <dbReference type="EMBL" id="RED76910.1"/>
    </source>
</evidence>
<evidence type="ECO:0000313" key="10">
    <source>
        <dbReference type="Proteomes" id="UP000256977"/>
    </source>
</evidence>
<dbReference type="GO" id="GO:0055085">
    <property type="term" value="P:transmembrane transport"/>
    <property type="evidence" value="ECO:0007669"/>
    <property type="project" value="InterPro"/>
</dbReference>
<evidence type="ECO:0000256" key="2">
    <source>
        <dbReference type="ARBA" id="ARBA00022448"/>
    </source>
</evidence>
<dbReference type="SUPFAM" id="SSF161098">
    <property type="entry name" value="MetI-like"/>
    <property type="match status" value="1"/>
</dbReference>
<dbReference type="PANTHER" id="PTHR43744:SF12">
    <property type="entry name" value="ABC TRANSPORTER PERMEASE PROTEIN MG189-RELATED"/>
    <property type="match status" value="1"/>
</dbReference>
<dbReference type="CDD" id="cd06261">
    <property type="entry name" value="TM_PBP2"/>
    <property type="match status" value="1"/>
</dbReference>
<feature type="transmembrane region" description="Helical" evidence="7">
    <location>
        <begin position="21"/>
        <end position="41"/>
    </location>
</feature>
<feature type="transmembrane region" description="Helical" evidence="7">
    <location>
        <begin position="89"/>
        <end position="108"/>
    </location>
</feature>
<keyword evidence="4 7" id="KW-0812">Transmembrane</keyword>
<dbReference type="PANTHER" id="PTHR43744">
    <property type="entry name" value="ABC TRANSPORTER PERMEASE PROTEIN MG189-RELATED-RELATED"/>
    <property type="match status" value="1"/>
</dbReference>